<evidence type="ECO:0000313" key="4">
    <source>
        <dbReference type="Proteomes" id="UP001152484"/>
    </source>
</evidence>
<reference evidence="3" key="1">
    <citation type="submission" date="2022-07" db="EMBL/GenBank/DDBJ databases">
        <authorList>
            <person name="Macas J."/>
            <person name="Novak P."/>
            <person name="Neumann P."/>
        </authorList>
    </citation>
    <scope>NUCLEOTIDE SEQUENCE</scope>
</reference>
<dbReference type="EMBL" id="CAMAPE010000083">
    <property type="protein sequence ID" value="CAH9120234.1"/>
    <property type="molecule type" value="Genomic_DNA"/>
</dbReference>
<comment type="caution">
    <text evidence="3">The sequence shown here is derived from an EMBL/GenBank/DDBJ whole genome shotgun (WGS) entry which is preliminary data.</text>
</comment>
<dbReference type="OrthoDB" id="630188at2759"/>
<evidence type="ECO:0000256" key="1">
    <source>
        <dbReference type="ARBA" id="ARBA00007727"/>
    </source>
</evidence>
<dbReference type="PANTHER" id="PTHR32285:SF356">
    <property type="entry name" value="PROTEIN TRICHOME BEREFRINGENCE-LIKE 7"/>
    <property type="match status" value="1"/>
</dbReference>
<name>A0A9P0ZZ23_CUSEU</name>
<dbReference type="Proteomes" id="UP001152484">
    <property type="component" value="Unassembled WGS sequence"/>
</dbReference>
<dbReference type="GO" id="GO:0005794">
    <property type="term" value="C:Golgi apparatus"/>
    <property type="evidence" value="ECO:0007669"/>
    <property type="project" value="TreeGrafter"/>
</dbReference>
<dbReference type="GO" id="GO:0016413">
    <property type="term" value="F:O-acetyltransferase activity"/>
    <property type="evidence" value="ECO:0007669"/>
    <property type="project" value="InterPro"/>
</dbReference>
<accession>A0A9P0ZZ23</accession>
<protein>
    <recommendedName>
        <fullName evidence="2">Trichome birefringence-like C-terminal domain-containing protein</fullName>
    </recommendedName>
</protein>
<proteinExistence type="inferred from homology"/>
<dbReference type="PANTHER" id="PTHR32285">
    <property type="entry name" value="PROTEIN TRICHOME BIREFRINGENCE-LIKE 9-RELATED"/>
    <property type="match status" value="1"/>
</dbReference>
<gene>
    <name evidence="3" type="ORF">CEURO_LOCUS22642</name>
</gene>
<sequence>MSIPLAFRTALQTWANWVDTTINPNRTRVFFRTYEPSHWRNLTLRECEVPNQPLLETRGQDNSSFSDAIFSVVKTMTIPVTIMHITPMSAFRSDAHVGTWGDKPSLSDCSHWCLPGVPDMWNEILLSYLHSTPSSTIWERTMSNSTIAR</sequence>
<dbReference type="InterPro" id="IPR029962">
    <property type="entry name" value="TBL"/>
</dbReference>
<dbReference type="InterPro" id="IPR026057">
    <property type="entry name" value="TBL_C"/>
</dbReference>
<comment type="similarity">
    <text evidence="1">Belongs to the PC-esterase family. TBL subfamily.</text>
</comment>
<dbReference type="AlphaFoldDB" id="A0A9P0ZZ23"/>
<dbReference type="Pfam" id="PF13839">
    <property type="entry name" value="PC-Esterase"/>
    <property type="match status" value="1"/>
</dbReference>
<evidence type="ECO:0000259" key="2">
    <source>
        <dbReference type="Pfam" id="PF13839"/>
    </source>
</evidence>
<feature type="domain" description="Trichome birefringence-like C-terminal" evidence="2">
    <location>
        <begin position="1"/>
        <end position="127"/>
    </location>
</feature>
<keyword evidence="4" id="KW-1185">Reference proteome</keyword>
<evidence type="ECO:0000313" key="3">
    <source>
        <dbReference type="EMBL" id="CAH9120234.1"/>
    </source>
</evidence>
<organism evidence="3 4">
    <name type="scientific">Cuscuta europaea</name>
    <name type="common">European dodder</name>
    <dbReference type="NCBI Taxonomy" id="41803"/>
    <lineage>
        <taxon>Eukaryota</taxon>
        <taxon>Viridiplantae</taxon>
        <taxon>Streptophyta</taxon>
        <taxon>Embryophyta</taxon>
        <taxon>Tracheophyta</taxon>
        <taxon>Spermatophyta</taxon>
        <taxon>Magnoliopsida</taxon>
        <taxon>eudicotyledons</taxon>
        <taxon>Gunneridae</taxon>
        <taxon>Pentapetalae</taxon>
        <taxon>asterids</taxon>
        <taxon>lamiids</taxon>
        <taxon>Solanales</taxon>
        <taxon>Convolvulaceae</taxon>
        <taxon>Cuscuteae</taxon>
        <taxon>Cuscuta</taxon>
        <taxon>Cuscuta subgen. Cuscuta</taxon>
    </lineage>
</organism>